<dbReference type="HOGENOM" id="CLU_1767010_0_0_11"/>
<protein>
    <submittedName>
        <fullName evidence="1">Predicted protein</fullName>
    </submittedName>
</protein>
<keyword evidence="2" id="KW-1185">Reference proteome</keyword>
<evidence type="ECO:0000313" key="2">
    <source>
        <dbReference type="Proteomes" id="UP000002805"/>
    </source>
</evidence>
<proteinExistence type="predicted"/>
<dbReference type="AlphaFoldDB" id="D6X638"/>
<sequence>MFGTYGISADRRDLTTRRSAMPRKGAHMRWGKKAATGSLAVMMAAAGAGLITAVPAEAATAKYKCKASATLDWGRPKATSSCSKSGSGKKITKHRVVLVCDVLRGTGTGAGHTIPWTLKGDWKKPGEKSTVMCGFRSFLRSYKVETK</sequence>
<accession>D6X638</accession>
<dbReference type="Proteomes" id="UP000002805">
    <property type="component" value="Chromosome"/>
</dbReference>
<reference evidence="2" key="2">
    <citation type="submission" date="2009-10" db="EMBL/GenBank/DDBJ databases">
        <title>The genome sequence of Streptomyces pristinaespiralis strain ATCC 25486.</title>
        <authorList>
            <consortium name="The Broad Institute Genome Sequencing Platform"/>
            <consortium name="Broad Institute Microbial Sequencing Center"/>
            <person name="Fischbach M."/>
            <person name="Godfrey P."/>
            <person name="Ward D."/>
            <person name="Young S."/>
            <person name="Zeng Q."/>
            <person name="Koehrsen M."/>
            <person name="Alvarado L."/>
            <person name="Berlin A.M."/>
            <person name="Bochicchio J."/>
            <person name="Borenstein D."/>
            <person name="Chapman S.B."/>
            <person name="Chen Z."/>
            <person name="Engels R."/>
            <person name="Freedman E."/>
            <person name="Gellesch M."/>
            <person name="Goldberg J."/>
            <person name="Griggs A."/>
            <person name="Gujja S."/>
            <person name="Heilman E.R."/>
            <person name="Heiman D.I."/>
            <person name="Hepburn T.A."/>
            <person name="Howarth C."/>
            <person name="Jen D."/>
            <person name="Larson L."/>
            <person name="Lewis B."/>
            <person name="Mehta T."/>
            <person name="Park D."/>
            <person name="Pearson M."/>
            <person name="Richards J."/>
            <person name="Roberts A."/>
            <person name="Saif S."/>
            <person name="Shea T.D."/>
            <person name="Shenoy N."/>
            <person name="Sisk P."/>
            <person name="Stolte C."/>
            <person name="Sykes S.N."/>
            <person name="Thomson T."/>
            <person name="Walk T."/>
            <person name="White J."/>
            <person name="Yandava C."/>
            <person name="Straight P."/>
            <person name="Clardy J."/>
            <person name="Hung D."/>
            <person name="Kolter R."/>
            <person name="Mekalanos J."/>
            <person name="Walker S."/>
            <person name="Walsh C.T."/>
            <person name="Wieland-Brown L.C."/>
            <person name="Haas B."/>
            <person name="Nusbaum C."/>
            <person name="Birren B."/>
        </authorList>
    </citation>
    <scope>NUCLEOTIDE SEQUENCE [LARGE SCALE GENOMIC DNA]</scope>
    <source>
        <strain evidence="2">ATCC 25486 / DSM 40338 / CBS 914.69 / JCM 4507 / NBRC 13074 / NRRL 2958 / 5647</strain>
    </source>
</reference>
<evidence type="ECO:0000313" key="1">
    <source>
        <dbReference type="EMBL" id="EFH31514.1"/>
    </source>
</evidence>
<name>D6X638_STRE2</name>
<dbReference type="eggNOG" id="ENOG503082F">
    <property type="taxonomic scope" value="Bacteria"/>
</dbReference>
<organism evidence="1 2">
    <name type="scientific">Streptomyces pristinaespiralis (strain ATCC 25486 / DSM 40338 / CBS 914.69 / JCM 4507 / KCC S-0507 / NBRC 13074 / NRRL 2958 / 5647)</name>
    <dbReference type="NCBI Taxonomy" id="457429"/>
    <lineage>
        <taxon>Bacteria</taxon>
        <taxon>Bacillati</taxon>
        <taxon>Actinomycetota</taxon>
        <taxon>Actinomycetes</taxon>
        <taxon>Kitasatosporales</taxon>
        <taxon>Streptomycetaceae</taxon>
        <taxon>Streptomyces</taxon>
    </lineage>
</organism>
<reference evidence="2" key="1">
    <citation type="submission" date="2008-02" db="EMBL/GenBank/DDBJ databases">
        <authorList>
            <consortium name="The Broad Institute Genome Sequencing Platform"/>
            <person name="Fischbach M."/>
            <person name="Ward D."/>
            <person name="Young S."/>
            <person name="Jaffe D."/>
            <person name="Gnerre S."/>
            <person name="Berlin A."/>
            <person name="Heiman D."/>
            <person name="Hepburn T."/>
            <person name="Sykes S."/>
            <person name="Alvarado L."/>
            <person name="Kodira C.D."/>
            <person name="Straight P."/>
            <person name="Clardy J."/>
            <person name="Hung D."/>
            <person name="Kolter R."/>
            <person name="Mekalanos J."/>
            <person name="Walker S."/>
            <person name="Walsh C.T."/>
            <person name="Lander E."/>
            <person name="Galagan J."/>
            <person name="Nusbaum C."/>
            <person name="Birren B."/>
        </authorList>
    </citation>
    <scope>NUCLEOTIDE SEQUENCE [LARGE SCALE GENOMIC DNA]</scope>
    <source>
        <strain evidence="2">ATCC 25486 / DSM 40338 / CBS 914.69 / JCM 4507 / NBRC 13074 / NRRL 2958 / 5647</strain>
    </source>
</reference>
<dbReference type="EMBL" id="CM000950">
    <property type="protein sequence ID" value="EFH31514.1"/>
    <property type="molecule type" value="Genomic_DNA"/>
</dbReference>
<gene>
    <name evidence="1" type="ORF">SSDG_06758</name>
</gene>